<dbReference type="EMBL" id="JAJNDB010000004">
    <property type="protein sequence ID" value="MCD2195445.1"/>
    <property type="molecule type" value="Genomic_DNA"/>
</dbReference>
<dbReference type="InterPro" id="IPR006764">
    <property type="entry name" value="SAM_dep_MeTrfase_SAV2177_type"/>
</dbReference>
<reference evidence="1 2" key="1">
    <citation type="submission" date="2021-11" db="EMBL/GenBank/DDBJ databases">
        <title>Draft genome sequence of Actinomycetospora sp. SF1 isolated from the rhizosphere soil.</title>
        <authorList>
            <person name="Duangmal K."/>
            <person name="Chantavorakit T."/>
        </authorList>
    </citation>
    <scope>NUCLEOTIDE SEQUENCE [LARGE SCALE GENOMIC DNA]</scope>
    <source>
        <strain evidence="1 2">TBRC 5722</strain>
    </source>
</reference>
<organism evidence="1 2">
    <name type="scientific">Actinomycetospora endophytica</name>
    <dbReference type="NCBI Taxonomy" id="2291215"/>
    <lineage>
        <taxon>Bacteria</taxon>
        <taxon>Bacillati</taxon>
        <taxon>Actinomycetota</taxon>
        <taxon>Actinomycetes</taxon>
        <taxon>Pseudonocardiales</taxon>
        <taxon>Pseudonocardiaceae</taxon>
        <taxon>Actinomycetospora</taxon>
    </lineage>
</organism>
<name>A0ABS8PAZ7_9PSEU</name>
<keyword evidence="1" id="KW-0489">Methyltransferase</keyword>
<dbReference type="GO" id="GO:0032259">
    <property type="term" value="P:methylation"/>
    <property type="evidence" value="ECO:0007669"/>
    <property type="project" value="UniProtKB-KW"/>
</dbReference>
<dbReference type="Pfam" id="PF04672">
    <property type="entry name" value="Methyltransf_19"/>
    <property type="match status" value="1"/>
</dbReference>
<dbReference type="Gene3D" id="3.40.50.150">
    <property type="entry name" value="Vaccinia Virus protein VP39"/>
    <property type="match status" value="1"/>
</dbReference>
<evidence type="ECO:0000313" key="1">
    <source>
        <dbReference type="EMBL" id="MCD2195445.1"/>
    </source>
</evidence>
<gene>
    <name evidence="1" type="ORF">LQ327_18910</name>
</gene>
<dbReference type="Proteomes" id="UP001199469">
    <property type="component" value="Unassembled WGS sequence"/>
</dbReference>
<accession>A0ABS8PAZ7</accession>
<comment type="caution">
    <text evidence="1">The sequence shown here is derived from an EMBL/GenBank/DDBJ whole genome shotgun (WGS) entry which is preliminary data.</text>
</comment>
<proteinExistence type="predicted"/>
<keyword evidence="2" id="KW-1185">Reference proteome</keyword>
<evidence type="ECO:0000313" key="2">
    <source>
        <dbReference type="Proteomes" id="UP001199469"/>
    </source>
</evidence>
<dbReference type="EC" id="2.1.1.-" evidence="1"/>
<sequence length="109" mass="10961">MVALLHFVTDDAAALVGRYRDALAPGSVVAMSHNSEDQDDPALAAALHGVAEAMRGSATELTLRTRAELAAFFAGLDLVPPGLVDVAEWPAPGAAAPVGVYGAAGIVPG</sequence>
<dbReference type="InterPro" id="IPR029063">
    <property type="entry name" value="SAM-dependent_MTases_sf"/>
</dbReference>
<dbReference type="SUPFAM" id="SSF53335">
    <property type="entry name" value="S-adenosyl-L-methionine-dependent methyltransferases"/>
    <property type="match status" value="1"/>
</dbReference>
<protein>
    <submittedName>
        <fullName evidence="1">SAM-dependent methyltransferase</fullName>
        <ecNumber evidence="1">2.1.1.-</ecNumber>
    </submittedName>
</protein>
<keyword evidence="1" id="KW-0808">Transferase</keyword>
<dbReference type="GO" id="GO:0008168">
    <property type="term" value="F:methyltransferase activity"/>
    <property type="evidence" value="ECO:0007669"/>
    <property type="project" value="UniProtKB-KW"/>
</dbReference>